<keyword evidence="6 7" id="KW-0067">ATP-binding</keyword>
<accession>A0ABP8AR44</accession>
<dbReference type="SMART" id="SM00220">
    <property type="entry name" value="S_TKc"/>
    <property type="match status" value="1"/>
</dbReference>
<organism evidence="10 11">
    <name type="scientific">Streptosporangium oxazolinicum</name>
    <dbReference type="NCBI Taxonomy" id="909287"/>
    <lineage>
        <taxon>Bacteria</taxon>
        <taxon>Bacillati</taxon>
        <taxon>Actinomycetota</taxon>
        <taxon>Actinomycetes</taxon>
        <taxon>Streptosporangiales</taxon>
        <taxon>Streptosporangiaceae</taxon>
        <taxon>Streptosporangium</taxon>
    </lineage>
</organism>
<dbReference type="PROSITE" id="PS50011">
    <property type="entry name" value="PROTEIN_KINASE_DOM"/>
    <property type="match status" value="1"/>
</dbReference>
<dbReference type="SUPFAM" id="SSF56112">
    <property type="entry name" value="Protein kinase-like (PK-like)"/>
    <property type="match status" value="1"/>
</dbReference>
<evidence type="ECO:0000313" key="11">
    <source>
        <dbReference type="Proteomes" id="UP001501251"/>
    </source>
</evidence>
<feature type="binding site" evidence="7">
    <location>
        <position position="43"/>
    </location>
    <ligand>
        <name>ATP</name>
        <dbReference type="ChEBI" id="CHEBI:30616"/>
    </ligand>
</feature>
<gene>
    <name evidence="10" type="ORF">GCM10022252_23640</name>
</gene>
<dbReference type="Proteomes" id="UP001501251">
    <property type="component" value="Unassembled WGS sequence"/>
</dbReference>
<dbReference type="PROSITE" id="PS00108">
    <property type="entry name" value="PROTEIN_KINASE_ST"/>
    <property type="match status" value="1"/>
</dbReference>
<dbReference type="InterPro" id="IPR008271">
    <property type="entry name" value="Ser/Thr_kinase_AS"/>
</dbReference>
<evidence type="ECO:0000313" key="10">
    <source>
        <dbReference type="EMBL" id="GAA4188424.1"/>
    </source>
</evidence>
<dbReference type="Gene3D" id="3.30.200.20">
    <property type="entry name" value="Phosphorylase Kinase, domain 1"/>
    <property type="match status" value="1"/>
</dbReference>
<dbReference type="CDD" id="cd14014">
    <property type="entry name" value="STKc_PknB_like"/>
    <property type="match status" value="1"/>
</dbReference>
<evidence type="ECO:0000259" key="9">
    <source>
        <dbReference type="PROSITE" id="PS50011"/>
    </source>
</evidence>
<evidence type="ECO:0000256" key="4">
    <source>
        <dbReference type="ARBA" id="ARBA00022741"/>
    </source>
</evidence>
<feature type="compositionally biased region" description="Basic and acidic residues" evidence="8">
    <location>
        <begin position="333"/>
        <end position="382"/>
    </location>
</feature>
<dbReference type="Gene3D" id="1.10.220.30">
    <property type="match status" value="1"/>
</dbReference>
<dbReference type="RefSeq" id="WP_344917825.1">
    <property type="nucleotide sequence ID" value="NZ_BAABAQ010000003.1"/>
</dbReference>
<dbReference type="PANTHER" id="PTHR43289">
    <property type="entry name" value="MITOGEN-ACTIVATED PROTEIN KINASE KINASE KINASE 20-RELATED"/>
    <property type="match status" value="1"/>
</dbReference>
<reference evidence="11" key="1">
    <citation type="journal article" date="2019" name="Int. J. Syst. Evol. Microbiol.">
        <title>The Global Catalogue of Microorganisms (GCM) 10K type strain sequencing project: providing services to taxonomists for standard genome sequencing and annotation.</title>
        <authorList>
            <consortium name="The Broad Institute Genomics Platform"/>
            <consortium name="The Broad Institute Genome Sequencing Center for Infectious Disease"/>
            <person name="Wu L."/>
            <person name="Ma J."/>
        </authorList>
    </citation>
    <scope>NUCLEOTIDE SEQUENCE [LARGE SCALE GENOMIC DNA]</scope>
    <source>
        <strain evidence="11">JCM 17388</strain>
    </source>
</reference>
<dbReference type="InterPro" id="IPR006668">
    <property type="entry name" value="Mg_transptr_MgtE_intracell_dom"/>
</dbReference>
<keyword evidence="11" id="KW-1185">Reference proteome</keyword>
<evidence type="ECO:0000256" key="5">
    <source>
        <dbReference type="ARBA" id="ARBA00022777"/>
    </source>
</evidence>
<keyword evidence="5" id="KW-0418">Kinase</keyword>
<keyword evidence="2" id="KW-0723">Serine/threonine-protein kinase</keyword>
<dbReference type="Pfam" id="PF03448">
    <property type="entry name" value="MgtE_N"/>
    <property type="match status" value="1"/>
</dbReference>
<dbReference type="InterPro" id="IPR011009">
    <property type="entry name" value="Kinase-like_dom_sf"/>
</dbReference>
<name>A0ABP8AR44_9ACTN</name>
<evidence type="ECO:0000256" key="1">
    <source>
        <dbReference type="ARBA" id="ARBA00012513"/>
    </source>
</evidence>
<dbReference type="InterPro" id="IPR011002">
    <property type="entry name" value="FliG_a-hlx"/>
</dbReference>
<evidence type="ECO:0000256" key="8">
    <source>
        <dbReference type="SAM" id="MobiDB-lite"/>
    </source>
</evidence>
<evidence type="ECO:0000256" key="3">
    <source>
        <dbReference type="ARBA" id="ARBA00022679"/>
    </source>
</evidence>
<keyword evidence="4 7" id="KW-0547">Nucleotide-binding</keyword>
<dbReference type="PROSITE" id="PS00107">
    <property type="entry name" value="PROTEIN_KINASE_ATP"/>
    <property type="match status" value="1"/>
</dbReference>
<dbReference type="EMBL" id="BAABAQ010000003">
    <property type="protein sequence ID" value="GAA4188424.1"/>
    <property type="molecule type" value="Genomic_DNA"/>
</dbReference>
<evidence type="ECO:0000256" key="2">
    <source>
        <dbReference type="ARBA" id="ARBA00022527"/>
    </source>
</evidence>
<dbReference type="SUPFAM" id="SSF48029">
    <property type="entry name" value="FliG"/>
    <property type="match status" value="1"/>
</dbReference>
<dbReference type="EC" id="2.7.11.1" evidence="1"/>
<evidence type="ECO:0000256" key="6">
    <source>
        <dbReference type="ARBA" id="ARBA00022840"/>
    </source>
</evidence>
<protein>
    <recommendedName>
        <fullName evidence="1">non-specific serine/threonine protein kinase</fullName>
        <ecNumber evidence="1">2.7.11.1</ecNumber>
    </recommendedName>
</protein>
<evidence type="ECO:0000256" key="7">
    <source>
        <dbReference type="PROSITE-ProRule" id="PRU10141"/>
    </source>
</evidence>
<comment type="caution">
    <text evidence="10">The sequence shown here is derived from an EMBL/GenBank/DDBJ whole genome shotgun (WGS) entry which is preliminary data.</text>
</comment>
<proteinExistence type="predicted"/>
<keyword evidence="3" id="KW-0808">Transferase</keyword>
<dbReference type="Pfam" id="PF00069">
    <property type="entry name" value="Pkinase"/>
    <property type="match status" value="1"/>
</dbReference>
<dbReference type="Gene3D" id="1.10.510.10">
    <property type="entry name" value="Transferase(Phosphotransferase) domain 1"/>
    <property type="match status" value="1"/>
</dbReference>
<feature type="compositionally biased region" description="Pro residues" evidence="8">
    <location>
        <begin position="271"/>
        <end position="317"/>
    </location>
</feature>
<feature type="region of interest" description="Disordered" evidence="8">
    <location>
        <begin position="266"/>
        <end position="382"/>
    </location>
</feature>
<sequence length="586" mass="62717">MTPEMNGRLVNGRYRLLSMIGSGGMGNVWLAEDELLGRRVALKELVLFPNGEHLSVRHQRVLREARAAARIRHSGIVEIYDMFVENDISWIVMAYVRGRSLQDLIEHGPLGERRIAEIGGRVLAALTAAHRADVLHRDVKPANILISGGGEVFLVDFGIAHIVGESRLTSQNAFTGTLEYMAPERINGLSPGPPADLWSLGATFFHALEGYSPFFRGNVPATMKAITFDDPPPFTREGPLTDAIVRLLRKDPGRRMDARRLEGILRSIATGPPPSPAPHRPEPASAPPPPGRSPSPHPAGAAPSPPPPPPQRPPGAAPSPHHPEAAPAPRPAEAADRARERNGAEDRTREKAEAAGRARERAGAAEDARERSRAADRTRERTVDLGRLDPAEAARVVGTIAAPSAARLLDRLPTETVQRVLVRMEPETAAVILLELSTDRAASILDTIPARIAGPVLNVMATRRQETAAVLRAMGRARAGQALSHIDPGRSGALLGAIPPGEVAKILASTTARTTAGIVRVLATTPLAIRLIETMPAKRACGVLDYVPPAIVAGLLKASSDGRADRLLNGLDDAVRAQVSRHMRGL</sequence>
<dbReference type="InterPro" id="IPR000719">
    <property type="entry name" value="Prot_kinase_dom"/>
</dbReference>
<dbReference type="SUPFAM" id="SSF158791">
    <property type="entry name" value="MgtE N-terminal domain-like"/>
    <property type="match status" value="1"/>
</dbReference>
<dbReference type="InterPro" id="IPR017441">
    <property type="entry name" value="Protein_kinase_ATP_BS"/>
</dbReference>
<feature type="domain" description="Protein kinase" evidence="9">
    <location>
        <begin position="14"/>
        <end position="265"/>
    </location>
</feature>
<dbReference type="PANTHER" id="PTHR43289:SF6">
    <property type="entry name" value="SERINE_THREONINE-PROTEIN KINASE NEKL-3"/>
    <property type="match status" value="1"/>
</dbReference>